<keyword evidence="1" id="KW-0472">Membrane</keyword>
<gene>
    <name evidence="2" type="ORF">ACFOX3_09760</name>
</gene>
<name>A0ABV8V579_9GAMM</name>
<feature type="transmembrane region" description="Helical" evidence="1">
    <location>
        <begin position="103"/>
        <end position="120"/>
    </location>
</feature>
<keyword evidence="1" id="KW-0812">Transmembrane</keyword>
<dbReference type="Proteomes" id="UP001595840">
    <property type="component" value="Unassembled WGS sequence"/>
</dbReference>
<reference evidence="3" key="1">
    <citation type="journal article" date="2019" name="Int. J. Syst. Evol. Microbiol.">
        <title>The Global Catalogue of Microorganisms (GCM) 10K type strain sequencing project: providing services to taxonomists for standard genome sequencing and annotation.</title>
        <authorList>
            <consortium name="The Broad Institute Genomics Platform"/>
            <consortium name="The Broad Institute Genome Sequencing Center for Infectious Disease"/>
            <person name="Wu L."/>
            <person name="Ma J."/>
        </authorList>
    </citation>
    <scope>NUCLEOTIDE SEQUENCE [LARGE SCALE GENOMIC DNA]</scope>
    <source>
        <strain evidence="3">CECT 8570</strain>
    </source>
</reference>
<comment type="caution">
    <text evidence="2">The sequence shown here is derived from an EMBL/GenBank/DDBJ whole genome shotgun (WGS) entry which is preliminary data.</text>
</comment>
<feature type="transmembrane region" description="Helical" evidence="1">
    <location>
        <begin position="78"/>
        <end position="97"/>
    </location>
</feature>
<protein>
    <recommendedName>
        <fullName evidence="4">DUF3325 domain-containing protein</fullName>
    </recommendedName>
</protein>
<organism evidence="2 3">
    <name type="scientific">Simiduia curdlanivorans</name>
    <dbReference type="NCBI Taxonomy" id="1492769"/>
    <lineage>
        <taxon>Bacteria</taxon>
        <taxon>Pseudomonadati</taxon>
        <taxon>Pseudomonadota</taxon>
        <taxon>Gammaproteobacteria</taxon>
        <taxon>Cellvibrionales</taxon>
        <taxon>Cellvibrionaceae</taxon>
        <taxon>Simiduia</taxon>
    </lineage>
</organism>
<accession>A0ABV8V579</accession>
<feature type="transmembrane region" description="Helical" evidence="1">
    <location>
        <begin position="50"/>
        <end position="69"/>
    </location>
</feature>
<keyword evidence="1" id="KW-1133">Transmembrane helix</keyword>
<dbReference type="EMBL" id="JBHSCX010000007">
    <property type="protein sequence ID" value="MFC4362591.1"/>
    <property type="molecule type" value="Genomic_DNA"/>
</dbReference>
<evidence type="ECO:0008006" key="4">
    <source>
        <dbReference type="Google" id="ProtNLM"/>
    </source>
</evidence>
<evidence type="ECO:0000313" key="2">
    <source>
        <dbReference type="EMBL" id="MFC4362591.1"/>
    </source>
</evidence>
<evidence type="ECO:0000313" key="3">
    <source>
        <dbReference type="Proteomes" id="UP001595840"/>
    </source>
</evidence>
<evidence type="ECO:0000256" key="1">
    <source>
        <dbReference type="SAM" id="Phobius"/>
    </source>
</evidence>
<dbReference type="RefSeq" id="WP_290265461.1">
    <property type="nucleotide sequence ID" value="NZ_JAUFQG010000006.1"/>
</dbReference>
<sequence>MLYLAALLLIAVGIAHSYLGERYILIRLFRRDNLPKILGGTEFTKNTLRFAWHITTLAWFGIAAILLYFAKVQPMPQAIGLIIGTTFIIHGVIALVGSRGRHLSWPVFFIIGLASLYGAGA</sequence>
<proteinExistence type="predicted"/>
<keyword evidence="3" id="KW-1185">Reference proteome</keyword>